<sequence>MDIFKVKSLHKYIKESLPSLKFDKIHVGSLEGFTPPSFLVGEYNYPKVSVGVMFSAESNSQVLNSPNVWIENNYSISRIFSLRRELVNAKSRFSVYEPDTEKLQRMQLASMSQDEVKVGMELSRIYNYYFKSKEVGVYGKSADMEKFSFSDNVKIAKPVESVYYDKDLKASEGIVDLYSAGVGEHKISDILSLGAMGVKRKIVPTKWSITAVDDTIGKGLISEVKELEEGDMYAIKSGGILGNHFTFLFLKGEWSFELIEVWNNSSKLFIGEGDYELYEGRKNYASNTAGGYYAVRLAVLEELKRMKRQFTVIAIREITPEYFVPLGVWVVRESARAALRGDLTAFDELQKLISAANSSTLYLKDIHERSKLLKLVR</sequence>
<dbReference type="Pfam" id="PF04895">
    <property type="entry name" value="Nre_C"/>
    <property type="match status" value="1"/>
</dbReference>
<feature type="domain" description="Archaeal Nre N-terminal" evidence="1">
    <location>
        <begin position="24"/>
        <end position="266"/>
    </location>
</feature>
<feature type="domain" description="Archaeal Nre C-terminal" evidence="2">
    <location>
        <begin position="276"/>
        <end position="376"/>
    </location>
</feature>
<dbReference type="AlphaFoldDB" id="A0A8T3UVN0"/>
<evidence type="ECO:0000259" key="1">
    <source>
        <dbReference type="Pfam" id="PF04894"/>
    </source>
</evidence>
<feature type="non-terminal residue" evidence="3">
    <location>
        <position position="377"/>
    </location>
</feature>
<dbReference type="PANTHER" id="PTHR38136:SF2">
    <property type="entry name" value="DNA REPAIR PROTEIN"/>
    <property type="match status" value="1"/>
</dbReference>
<gene>
    <name evidence="3" type="ORF">IHE51_00945</name>
</gene>
<evidence type="ECO:0008006" key="5">
    <source>
        <dbReference type="Google" id="ProtNLM"/>
    </source>
</evidence>
<dbReference type="Pfam" id="PF04894">
    <property type="entry name" value="Nre_N"/>
    <property type="match status" value="1"/>
</dbReference>
<reference evidence="3 4" key="1">
    <citation type="submission" date="2020-09" db="EMBL/GenBank/DDBJ databases">
        <title>Genomic characterization of a novel Parvarchaeota family in acid mine drainage sediments.</title>
        <authorList>
            <person name="Luo Z.-H."/>
        </authorList>
    </citation>
    <scope>NUCLEOTIDE SEQUENCE [LARGE SCALE GENOMIC DNA]</scope>
    <source>
        <strain evidence="3">MAS1_bins.189</strain>
    </source>
</reference>
<proteinExistence type="predicted"/>
<accession>A0A8T3UVN0</accession>
<organism evidence="3 4">
    <name type="scientific">Candidatus Acidifodinimicrobium mancum</name>
    <dbReference type="NCBI Taxonomy" id="2898728"/>
    <lineage>
        <taxon>Archaea</taxon>
        <taxon>Candidatus Parvarchaeota</taxon>
        <taxon>Candidatus Acidifodinimicrobiaceae</taxon>
        <taxon>Candidatus Acidifodinimicrobium</taxon>
    </lineage>
</organism>
<comment type="caution">
    <text evidence="3">The sequence shown here is derived from an EMBL/GenBank/DDBJ whole genome shotgun (WGS) entry which is preliminary data.</text>
</comment>
<dbReference type="InterPro" id="IPR033167">
    <property type="entry name" value="Nre"/>
</dbReference>
<evidence type="ECO:0000313" key="4">
    <source>
        <dbReference type="Proteomes" id="UP000718571"/>
    </source>
</evidence>
<name>A0A8T3UVN0_9ARCH</name>
<dbReference type="PANTHER" id="PTHR38136">
    <property type="entry name" value="DNA REPAIR PROTEIN"/>
    <property type="match status" value="1"/>
</dbReference>
<dbReference type="GO" id="GO:0006281">
    <property type="term" value="P:DNA repair"/>
    <property type="evidence" value="ECO:0007669"/>
    <property type="project" value="InterPro"/>
</dbReference>
<dbReference type="Proteomes" id="UP000718571">
    <property type="component" value="Unassembled WGS sequence"/>
</dbReference>
<evidence type="ECO:0000313" key="3">
    <source>
        <dbReference type="EMBL" id="MBE5728409.1"/>
    </source>
</evidence>
<dbReference type="InterPro" id="IPR006979">
    <property type="entry name" value="Nre_C"/>
</dbReference>
<protein>
    <recommendedName>
        <fullName evidence="5">DNA repair protein</fullName>
    </recommendedName>
</protein>
<dbReference type="EMBL" id="JADFAR010000011">
    <property type="protein sequence ID" value="MBE5728409.1"/>
    <property type="molecule type" value="Genomic_DNA"/>
</dbReference>
<dbReference type="InterPro" id="IPR006978">
    <property type="entry name" value="Nre_N"/>
</dbReference>
<evidence type="ECO:0000259" key="2">
    <source>
        <dbReference type="Pfam" id="PF04895"/>
    </source>
</evidence>